<evidence type="ECO:0000256" key="5">
    <source>
        <dbReference type="ARBA" id="ARBA00022777"/>
    </source>
</evidence>
<keyword evidence="10" id="KW-1185">Reference proteome</keyword>
<keyword evidence="4" id="KW-0808">Transferase</keyword>
<dbReference type="GO" id="GO:0000155">
    <property type="term" value="F:phosphorelay sensor kinase activity"/>
    <property type="evidence" value="ECO:0007669"/>
    <property type="project" value="InterPro"/>
</dbReference>
<dbReference type="Gene3D" id="3.30.565.10">
    <property type="entry name" value="Histidine kinase-like ATPase, C-terminal domain"/>
    <property type="match status" value="1"/>
</dbReference>
<dbReference type="SMART" id="SM00387">
    <property type="entry name" value="HATPase_c"/>
    <property type="match status" value="1"/>
</dbReference>
<dbReference type="InterPro" id="IPR036890">
    <property type="entry name" value="HATPase_C_sf"/>
</dbReference>
<keyword evidence="7" id="KW-1133">Transmembrane helix</keyword>
<dbReference type="EMBL" id="QDKG01000002">
    <property type="protein sequence ID" value="PVH25873.1"/>
    <property type="molecule type" value="Genomic_DNA"/>
</dbReference>
<dbReference type="AlphaFoldDB" id="A0A2T8HKG3"/>
<evidence type="ECO:0000256" key="2">
    <source>
        <dbReference type="ARBA" id="ARBA00012438"/>
    </source>
</evidence>
<dbReference type="SMART" id="SM00388">
    <property type="entry name" value="HisKA"/>
    <property type="match status" value="1"/>
</dbReference>
<dbReference type="InterPro" id="IPR004358">
    <property type="entry name" value="Sig_transdc_His_kin-like_C"/>
</dbReference>
<evidence type="ECO:0000313" key="9">
    <source>
        <dbReference type="EMBL" id="PVH25873.1"/>
    </source>
</evidence>
<evidence type="ECO:0000256" key="6">
    <source>
        <dbReference type="ARBA" id="ARBA00023012"/>
    </source>
</evidence>
<dbReference type="GO" id="GO:0005886">
    <property type="term" value="C:plasma membrane"/>
    <property type="evidence" value="ECO:0007669"/>
    <property type="project" value="TreeGrafter"/>
</dbReference>
<dbReference type="SUPFAM" id="SSF55874">
    <property type="entry name" value="ATPase domain of HSP90 chaperone/DNA topoisomerase II/histidine kinase"/>
    <property type="match status" value="1"/>
</dbReference>
<keyword evidence="3" id="KW-0597">Phosphoprotein</keyword>
<dbReference type="PRINTS" id="PR00344">
    <property type="entry name" value="BCTRLSENSOR"/>
</dbReference>
<protein>
    <recommendedName>
        <fullName evidence="2">histidine kinase</fullName>
        <ecNumber evidence="2">2.7.13.3</ecNumber>
    </recommendedName>
</protein>
<name>A0A2T8HKG3_9SPHI</name>
<feature type="domain" description="Histidine kinase" evidence="8">
    <location>
        <begin position="122"/>
        <end position="342"/>
    </location>
</feature>
<dbReference type="GO" id="GO:0016036">
    <property type="term" value="P:cellular response to phosphate starvation"/>
    <property type="evidence" value="ECO:0007669"/>
    <property type="project" value="TreeGrafter"/>
</dbReference>
<dbReference type="CDD" id="cd00082">
    <property type="entry name" value="HisKA"/>
    <property type="match status" value="1"/>
</dbReference>
<dbReference type="Pfam" id="PF00512">
    <property type="entry name" value="HisKA"/>
    <property type="match status" value="1"/>
</dbReference>
<dbReference type="SUPFAM" id="SSF47384">
    <property type="entry name" value="Homodimeric domain of signal transducing histidine kinase"/>
    <property type="match status" value="1"/>
</dbReference>
<dbReference type="Proteomes" id="UP000245627">
    <property type="component" value="Unassembled WGS sequence"/>
</dbReference>
<dbReference type="InterPro" id="IPR050351">
    <property type="entry name" value="BphY/WalK/GraS-like"/>
</dbReference>
<keyword evidence="7" id="KW-0812">Transmembrane</keyword>
<evidence type="ECO:0000313" key="10">
    <source>
        <dbReference type="Proteomes" id="UP000245627"/>
    </source>
</evidence>
<dbReference type="GO" id="GO:0004721">
    <property type="term" value="F:phosphoprotein phosphatase activity"/>
    <property type="evidence" value="ECO:0007669"/>
    <property type="project" value="TreeGrafter"/>
</dbReference>
<gene>
    <name evidence="9" type="ORF">DC487_08060</name>
</gene>
<sequence length="346" mass="38988">MTFRQISFFVSLSFAGVILGILLYFMSEWKRPATIAAAAFAASYLIISTVLEKSINDRIHNLYKLITNLKLGKDLKEALGPYRPENPIAEAEQEVSAWANQKMSEIGRLKEQAKFRKEFLSNTLHEFKTPLFAVQGYIETLQDGMMEEDPDMALTFLAKASRNIDRLSYLINDLDEIAKLESGAVVLNIERFDINDLINDTIEYLEDKSKSSDITLKMANKSTQQIFVKADKKKIQQVLINLVENSIKYGNRGGTTTIKTSPLFEQILVEVTDNGQGIEEKNLSRVFERFYRTDKSRSRDIGGSGLGLSIVKHIVEAHQQSVHVRSTEGIGTTFSFTLQKAKLTNG</sequence>
<evidence type="ECO:0000259" key="8">
    <source>
        <dbReference type="PROSITE" id="PS50109"/>
    </source>
</evidence>
<dbReference type="PROSITE" id="PS50109">
    <property type="entry name" value="HIS_KIN"/>
    <property type="match status" value="1"/>
</dbReference>
<evidence type="ECO:0000256" key="7">
    <source>
        <dbReference type="SAM" id="Phobius"/>
    </source>
</evidence>
<feature type="transmembrane region" description="Helical" evidence="7">
    <location>
        <begin position="6"/>
        <end position="26"/>
    </location>
</feature>
<dbReference type="PANTHER" id="PTHR45453:SF1">
    <property type="entry name" value="PHOSPHATE REGULON SENSOR PROTEIN PHOR"/>
    <property type="match status" value="1"/>
</dbReference>
<comment type="caution">
    <text evidence="9">The sequence shown here is derived from an EMBL/GenBank/DDBJ whole genome shotgun (WGS) entry which is preliminary data.</text>
</comment>
<proteinExistence type="predicted"/>
<dbReference type="Pfam" id="PF02518">
    <property type="entry name" value="HATPase_c"/>
    <property type="match status" value="1"/>
</dbReference>
<keyword evidence="5 9" id="KW-0418">Kinase</keyword>
<dbReference type="InterPro" id="IPR005467">
    <property type="entry name" value="His_kinase_dom"/>
</dbReference>
<dbReference type="Gene3D" id="1.10.287.130">
    <property type="match status" value="1"/>
</dbReference>
<dbReference type="EC" id="2.7.13.3" evidence="2"/>
<evidence type="ECO:0000256" key="1">
    <source>
        <dbReference type="ARBA" id="ARBA00000085"/>
    </source>
</evidence>
<dbReference type="InterPro" id="IPR003661">
    <property type="entry name" value="HisK_dim/P_dom"/>
</dbReference>
<comment type="catalytic activity">
    <reaction evidence="1">
        <text>ATP + protein L-histidine = ADP + protein N-phospho-L-histidine.</text>
        <dbReference type="EC" id="2.7.13.3"/>
    </reaction>
</comment>
<feature type="transmembrane region" description="Helical" evidence="7">
    <location>
        <begin position="33"/>
        <end position="51"/>
    </location>
</feature>
<dbReference type="FunFam" id="3.30.565.10:FF:000006">
    <property type="entry name" value="Sensor histidine kinase WalK"/>
    <property type="match status" value="1"/>
</dbReference>
<organism evidence="9 10">
    <name type="scientific">Sphingobacterium corticibacter</name>
    <dbReference type="NCBI Taxonomy" id="2171749"/>
    <lineage>
        <taxon>Bacteria</taxon>
        <taxon>Pseudomonadati</taxon>
        <taxon>Bacteroidota</taxon>
        <taxon>Sphingobacteriia</taxon>
        <taxon>Sphingobacteriales</taxon>
        <taxon>Sphingobacteriaceae</taxon>
        <taxon>Sphingobacterium</taxon>
    </lineage>
</organism>
<dbReference type="CDD" id="cd00075">
    <property type="entry name" value="HATPase"/>
    <property type="match status" value="1"/>
</dbReference>
<reference evidence="9 10" key="1">
    <citation type="submission" date="2018-04" db="EMBL/GenBank/DDBJ databases">
        <title>Sphingobacterium cortibacter sp. nov.</title>
        <authorList>
            <person name="Li Y."/>
        </authorList>
    </citation>
    <scope>NUCLEOTIDE SEQUENCE [LARGE SCALE GENOMIC DNA]</scope>
    <source>
        <strain evidence="9 10">2c-3</strain>
    </source>
</reference>
<keyword evidence="7" id="KW-0472">Membrane</keyword>
<dbReference type="PANTHER" id="PTHR45453">
    <property type="entry name" value="PHOSPHATE REGULON SENSOR PROTEIN PHOR"/>
    <property type="match status" value="1"/>
</dbReference>
<dbReference type="RefSeq" id="WP_116775445.1">
    <property type="nucleotide sequence ID" value="NZ_QDKG01000002.1"/>
</dbReference>
<dbReference type="InterPro" id="IPR003594">
    <property type="entry name" value="HATPase_dom"/>
</dbReference>
<accession>A0A2T8HKG3</accession>
<dbReference type="OrthoDB" id="9813151at2"/>
<evidence type="ECO:0000256" key="4">
    <source>
        <dbReference type="ARBA" id="ARBA00022679"/>
    </source>
</evidence>
<dbReference type="InterPro" id="IPR036097">
    <property type="entry name" value="HisK_dim/P_sf"/>
</dbReference>
<keyword evidence="6" id="KW-0902">Two-component regulatory system</keyword>
<evidence type="ECO:0000256" key="3">
    <source>
        <dbReference type="ARBA" id="ARBA00022553"/>
    </source>
</evidence>